<dbReference type="PANTHER" id="PTHR30600:SF9">
    <property type="entry name" value="BLR7738 PROTEIN"/>
    <property type="match status" value="1"/>
</dbReference>
<evidence type="ECO:0008006" key="4">
    <source>
        <dbReference type="Google" id="ProtNLM"/>
    </source>
</evidence>
<dbReference type="InterPro" id="IPR051395">
    <property type="entry name" value="Cytochrome_c_Peroxidase/MauG"/>
</dbReference>
<dbReference type="KEGG" id="njp:NEJAP_1063"/>
<name>A0A7R6SV36_9GAMM</name>
<keyword evidence="1" id="KW-0472">Membrane</keyword>
<dbReference type="Gene3D" id="1.10.760.10">
    <property type="entry name" value="Cytochrome c-like domain"/>
    <property type="match status" value="1"/>
</dbReference>
<dbReference type="NCBIfam" id="NF040606">
    <property type="entry name" value="CytoC_perox"/>
    <property type="match status" value="1"/>
</dbReference>
<evidence type="ECO:0000313" key="3">
    <source>
        <dbReference type="Proteomes" id="UP000595332"/>
    </source>
</evidence>
<keyword evidence="3" id="KW-1185">Reference proteome</keyword>
<dbReference type="GO" id="GO:0020037">
    <property type="term" value="F:heme binding"/>
    <property type="evidence" value="ECO:0007669"/>
    <property type="project" value="InterPro"/>
</dbReference>
<keyword evidence="1" id="KW-0812">Transmembrane</keyword>
<dbReference type="AlphaFoldDB" id="A0A7R6SV36"/>
<dbReference type="GO" id="GO:0009055">
    <property type="term" value="F:electron transfer activity"/>
    <property type="evidence" value="ECO:0007669"/>
    <property type="project" value="InterPro"/>
</dbReference>
<gene>
    <name evidence="2" type="ORF">NEJAP_1063</name>
</gene>
<sequence length="687" mass="75722">MSTVKQATRRQLVSRIIWFVIFIAIILFLSFINGPKVGSVIQGLTPPHLPQTPKASSRVWLDQNWDQAVSKKYHHISQGTRTLPIPLSWLLALEEPASNAFLSPFTSQGKFTDNEYLLRFGFIEGQTNDLNPHGLPIGIASTPYQTLPGIKSPTTAVGFNCAACHTAHLTYKDTEYVIEGGPAATDLGQLTQALGAALGQTLISSKLPVFNGRFERFAKSVLKDDAYNDANVLSLSQELEDVLSQLANTPNAVDIVEGYTRLDALNRIGNQVFALDPQRYENYVAIDAPVTYPHIWTASWFNWVQYDGSIMQPLVRNTGEAMGVNANIDTSSPKGEKKFSSAIPINNLWWIEQALSGDAPLPKREFTGLLSPKWPDSFPAIDQEKAKHGAKLYQQICQGCHLVPISSEEIWQPKYMAPIKYVVDGVEQQTSDSVLNLKLIPHKQIGTDPAQGNVIANRTVNTAGKDDNKALTSTKGMGIDTDICAPAPTLPTFSSGSKQSEYKKEQLVNIPISDGSSINFGLALGGIVQQANDAWFEENYIAEQDQAYYTKGRPNCLRISGGYKARPLNGIWATAPFLHNGSIPSLMDLLSPPSERPELVQLGDIAFDPQKVGIKQDKNVQKHKGEKYNHEGFFILDTAIPGNSNRGHEFSSAWDNSKGWNQQEKGVIGPEFTLEERLALIEYLKTL</sequence>
<organism evidence="2 3">
    <name type="scientific">Neptunomonas japonica JAMM 1380</name>
    <dbReference type="NCBI Taxonomy" id="1441457"/>
    <lineage>
        <taxon>Bacteria</taxon>
        <taxon>Pseudomonadati</taxon>
        <taxon>Pseudomonadota</taxon>
        <taxon>Gammaproteobacteria</taxon>
        <taxon>Oceanospirillales</taxon>
        <taxon>Oceanospirillaceae</taxon>
        <taxon>Neptunomonas</taxon>
    </lineage>
</organism>
<dbReference type="EMBL" id="AP014546">
    <property type="protein sequence ID" value="BBB29020.1"/>
    <property type="molecule type" value="Genomic_DNA"/>
</dbReference>
<accession>A0A7R6SV36</accession>
<feature type="transmembrane region" description="Helical" evidence="1">
    <location>
        <begin position="12"/>
        <end position="32"/>
    </location>
</feature>
<dbReference type="InterPro" id="IPR036909">
    <property type="entry name" value="Cyt_c-like_dom_sf"/>
</dbReference>
<dbReference type="Proteomes" id="UP000595332">
    <property type="component" value="Chromosome"/>
</dbReference>
<dbReference type="RefSeq" id="WP_201349660.1">
    <property type="nucleotide sequence ID" value="NZ_AP014546.1"/>
</dbReference>
<evidence type="ECO:0000256" key="1">
    <source>
        <dbReference type="SAM" id="Phobius"/>
    </source>
</evidence>
<keyword evidence="1" id="KW-1133">Transmembrane helix</keyword>
<reference evidence="2 3" key="1">
    <citation type="journal article" date="2008" name="Int. J. Syst. Evol. Microbiol.">
        <title>Neptunomonas japonica sp. nov., an Osedax japonicus symbiont-like bacterium isolated from sediment adjacent to sperm whale carcasses off Kagoshima, Japan.</title>
        <authorList>
            <person name="Miyazaki M."/>
            <person name="Nogi Y."/>
            <person name="Fujiwara Y."/>
            <person name="Kawato M."/>
            <person name="Kubokawa K."/>
            <person name="Horikoshi K."/>
        </authorList>
    </citation>
    <scope>NUCLEOTIDE SEQUENCE [LARGE SCALE GENOMIC DNA]</scope>
    <source>
        <strain evidence="2 3">JAMM 1380</strain>
    </source>
</reference>
<proteinExistence type="predicted"/>
<dbReference type="GO" id="GO:0004130">
    <property type="term" value="F:cytochrome-c peroxidase activity"/>
    <property type="evidence" value="ECO:0007669"/>
    <property type="project" value="TreeGrafter"/>
</dbReference>
<evidence type="ECO:0000313" key="2">
    <source>
        <dbReference type="EMBL" id="BBB29020.1"/>
    </source>
</evidence>
<dbReference type="InterPro" id="IPR047758">
    <property type="entry name" value="CytoC_perox"/>
</dbReference>
<dbReference type="SUPFAM" id="SSF46626">
    <property type="entry name" value="Cytochrome c"/>
    <property type="match status" value="1"/>
</dbReference>
<protein>
    <recommendedName>
        <fullName evidence="4">Cytochrome c domain-containing protein</fullName>
    </recommendedName>
</protein>
<dbReference type="Pfam" id="PF21419">
    <property type="entry name" value="RoxA-like_Cyt-c"/>
    <property type="match status" value="1"/>
</dbReference>
<dbReference type="PANTHER" id="PTHR30600">
    <property type="entry name" value="CYTOCHROME C PEROXIDASE-RELATED"/>
    <property type="match status" value="1"/>
</dbReference>